<evidence type="ECO:0000256" key="1">
    <source>
        <dbReference type="ARBA" id="ARBA00004141"/>
    </source>
</evidence>
<sequence>MTTNTLKYDLPAGIVVFLVALPLCLGIALASGAPLFSGIISGIIGGIVVGLASGSHTSVSGPAAGLAAVVLASITKLGAFEILLAAIVIAGALQLIMGVARAGVIANYIPSNVIRGLLAAIGILLILKQLPHAIGYDANRADESSFIQANGENTFSAILHAFAAITPGALIIALLSMLALVVWDKTPLKNVKLLPAPLFVVVLGVALQLTFAQFFPALAIAPAHLVDIPPVDTNNLGAYLQLPDLAHFTNRDVWIVGVTIAIVASLETLLNVEAVDKLDPHKRETPPNRELVAQGLGNICAGLLGGLPVTSVIVRSSVNVQNDNRTKASSVIHGLLLLASVLVLAPMLNLIPLAALAAILIVTGYKLAKVSLFRDMYKKGWSQFVPFVVTVAAIVLTDLLTGVLIGLAASLFYLMRSHFRNPFSIEQYRLHIGDVIKMELPNQVSFLNKATIKSTLWEIPANANVLIDASATDYIDNDVLEIIDDYRVVAAERNVRLNVIGLRDEYRLQDPIQFVPALDRDTQTKLRPDDVLQLLRDGNERFRSGRTTNKYYLHQAEATTSGQHPMAVVVNCIDSRTSPEIIFDAGIGDLLTVRIAGNVISREIIGSLEIAHKLGAKLIVVKGHSSCGAIGLALQNEKGHSVGAITGKIRKAIDDCQCGAQHPPSGPAMLEQVTRRNIENSLDEIIAGSAFLRERIARGEMGLVGAYHDIATRTVQFGELVTPDRIDGPLAA</sequence>
<comment type="subcellular location">
    <subcellularLocation>
        <location evidence="1">Membrane</location>
        <topology evidence="1">Multi-pass membrane protein</topology>
    </subcellularLocation>
</comment>
<keyword evidence="4 6" id="KW-1133">Transmembrane helix</keyword>
<dbReference type="RefSeq" id="WP_258818354.1">
    <property type="nucleotide sequence ID" value="NZ_JANUGW010000015.1"/>
</dbReference>
<dbReference type="InterPro" id="IPR011547">
    <property type="entry name" value="SLC26A/SulP_dom"/>
</dbReference>
<dbReference type="InterPro" id="IPR036874">
    <property type="entry name" value="Carbonic_anhydrase_sf"/>
</dbReference>
<feature type="transmembrane region" description="Helical" evidence="6">
    <location>
        <begin position="12"/>
        <end position="30"/>
    </location>
</feature>
<proteinExistence type="inferred from homology"/>
<dbReference type="Gene3D" id="3.40.1050.10">
    <property type="entry name" value="Carbonic anhydrase"/>
    <property type="match status" value="1"/>
</dbReference>
<evidence type="ECO:0000256" key="3">
    <source>
        <dbReference type="ARBA" id="ARBA00022692"/>
    </source>
</evidence>
<organism evidence="8 9">
    <name type="scientific">Massilia pinisoli</name>
    <dbReference type="NCBI Taxonomy" id="1772194"/>
    <lineage>
        <taxon>Bacteria</taxon>
        <taxon>Pseudomonadati</taxon>
        <taxon>Pseudomonadota</taxon>
        <taxon>Betaproteobacteria</taxon>
        <taxon>Burkholderiales</taxon>
        <taxon>Oxalobacteraceae</taxon>
        <taxon>Telluria group</taxon>
        <taxon>Massilia</taxon>
    </lineage>
</organism>
<keyword evidence="5 6" id="KW-0472">Membrane</keyword>
<dbReference type="InterPro" id="IPR001902">
    <property type="entry name" value="SLC26A/SulP_fam"/>
</dbReference>
<dbReference type="SUPFAM" id="SSF53056">
    <property type="entry name" value="beta-carbonic anhydrase, cab"/>
    <property type="match status" value="1"/>
</dbReference>
<evidence type="ECO:0000256" key="2">
    <source>
        <dbReference type="ARBA" id="ARBA00006217"/>
    </source>
</evidence>
<keyword evidence="9" id="KW-1185">Reference proteome</keyword>
<keyword evidence="3 6" id="KW-0812">Transmembrane</keyword>
<feature type="transmembrane region" description="Helical" evidence="6">
    <location>
        <begin position="66"/>
        <end position="93"/>
    </location>
</feature>
<feature type="domain" description="SLC26A/SulP transporter" evidence="7">
    <location>
        <begin position="6"/>
        <end position="387"/>
    </location>
</feature>
<comment type="caution">
    <text evidence="8">The sequence shown here is derived from an EMBL/GenBank/DDBJ whole genome shotgun (WGS) entry which is preliminary data.</text>
</comment>
<evidence type="ECO:0000313" key="8">
    <source>
        <dbReference type="EMBL" id="MCS0583784.1"/>
    </source>
</evidence>
<gene>
    <name evidence="8" type="ORF">NX784_19500</name>
</gene>
<dbReference type="SMART" id="SM00947">
    <property type="entry name" value="Pro_CA"/>
    <property type="match status" value="1"/>
</dbReference>
<feature type="transmembrane region" description="Helical" evidence="6">
    <location>
        <begin position="334"/>
        <end position="363"/>
    </location>
</feature>
<feature type="transmembrane region" description="Helical" evidence="6">
    <location>
        <begin position="157"/>
        <end position="181"/>
    </location>
</feature>
<dbReference type="EMBL" id="JANUGW010000015">
    <property type="protein sequence ID" value="MCS0583784.1"/>
    <property type="molecule type" value="Genomic_DNA"/>
</dbReference>
<evidence type="ECO:0000259" key="7">
    <source>
        <dbReference type="Pfam" id="PF00916"/>
    </source>
</evidence>
<feature type="transmembrane region" description="Helical" evidence="6">
    <location>
        <begin position="105"/>
        <end position="127"/>
    </location>
</feature>
<dbReference type="Proteomes" id="UP001204151">
    <property type="component" value="Unassembled WGS sequence"/>
</dbReference>
<accession>A0ABT1ZV75</accession>
<reference evidence="8 9" key="1">
    <citation type="submission" date="2022-08" db="EMBL/GenBank/DDBJ databases">
        <title>Reclassification of Massilia species as members of the genera Telluria, Duganella, Pseudoduganella, Mokoshia gen. nov. and Zemynaea gen. nov. using orthogonal and non-orthogonal genome-based approaches.</title>
        <authorList>
            <person name="Bowman J.P."/>
        </authorList>
    </citation>
    <scope>NUCLEOTIDE SEQUENCE [LARGE SCALE GENOMIC DNA]</scope>
    <source>
        <strain evidence="8 9">JCM 31316</strain>
    </source>
</reference>
<evidence type="ECO:0000256" key="5">
    <source>
        <dbReference type="ARBA" id="ARBA00023136"/>
    </source>
</evidence>
<feature type="transmembrane region" description="Helical" evidence="6">
    <location>
        <begin position="291"/>
        <end position="314"/>
    </location>
</feature>
<feature type="transmembrane region" description="Helical" evidence="6">
    <location>
        <begin position="35"/>
        <end position="54"/>
    </location>
</feature>
<comment type="similarity">
    <text evidence="2">Belongs to the beta-class carbonic anhydrase family.</text>
</comment>
<feature type="transmembrane region" description="Helical" evidence="6">
    <location>
        <begin position="253"/>
        <end position="270"/>
    </location>
</feature>
<evidence type="ECO:0000313" key="9">
    <source>
        <dbReference type="Proteomes" id="UP001204151"/>
    </source>
</evidence>
<name>A0ABT1ZV75_9BURK</name>
<evidence type="ECO:0000256" key="4">
    <source>
        <dbReference type="ARBA" id="ARBA00022989"/>
    </source>
</evidence>
<feature type="transmembrane region" description="Helical" evidence="6">
    <location>
        <begin position="193"/>
        <end position="215"/>
    </location>
</feature>
<dbReference type="Pfam" id="PF00916">
    <property type="entry name" value="Sulfate_transp"/>
    <property type="match status" value="1"/>
</dbReference>
<dbReference type="Pfam" id="PF00484">
    <property type="entry name" value="Pro_CA"/>
    <property type="match status" value="1"/>
</dbReference>
<dbReference type="InterPro" id="IPR001765">
    <property type="entry name" value="Carbonic_anhydrase"/>
</dbReference>
<feature type="transmembrane region" description="Helical" evidence="6">
    <location>
        <begin position="384"/>
        <end position="415"/>
    </location>
</feature>
<evidence type="ECO:0000256" key="6">
    <source>
        <dbReference type="SAM" id="Phobius"/>
    </source>
</evidence>
<dbReference type="PANTHER" id="PTHR11814">
    <property type="entry name" value="SULFATE TRANSPORTER"/>
    <property type="match status" value="1"/>
</dbReference>
<protein>
    <submittedName>
        <fullName evidence="8">SulP family inorganic anion transporter</fullName>
    </submittedName>
</protein>